<evidence type="ECO:0000313" key="3">
    <source>
        <dbReference type="Proteomes" id="UP000281343"/>
    </source>
</evidence>
<evidence type="ECO:0000313" key="2">
    <source>
        <dbReference type="EMBL" id="RMA41996.1"/>
    </source>
</evidence>
<comment type="caution">
    <text evidence="2">The sequence shown here is derived from an EMBL/GenBank/DDBJ whole genome shotgun (WGS) entry which is preliminary data.</text>
</comment>
<dbReference type="OrthoDB" id="9790747at2"/>
<evidence type="ECO:0000259" key="1">
    <source>
        <dbReference type="PROSITE" id="PS50987"/>
    </source>
</evidence>
<dbReference type="SMART" id="SM00418">
    <property type="entry name" value="HTH_ARSR"/>
    <property type="match status" value="1"/>
</dbReference>
<reference evidence="2 3" key="1">
    <citation type="submission" date="2018-10" db="EMBL/GenBank/DDBJ databases">
        <authorList>
            <person name="Jung H.S."/>
            <person name="Jeon C.O."/>
        </authorList>
    </citation>
    <scope>NUCLEOTIDE SEQUENCE [LARGE SCALE GENOMIC DNA]</scope>
    <source>
        <strain evidence="2 3">MA-7-27</strain>
    </source>
</reference>
<dbReference type="Pfam" id="PF01022">
    <property type="entry name" value="HTH_5"/>
    <property type="match status" value="1"/>
</dbReference>
<dbReference type="InterPro" id="IPR001845">
    <property type="entry name" value="HTH_ArsR_DNA-bd_dom"/>
</dbReference>
<protein>
    <submittedName>
        <fullName evidence="2">ArsR family transcriptional regulator</fullName>
    </submittedName>
</protein>
<dbReference type="PRINTS" id="PR00778">
    <property type="entry name" value="HTHARSR"/>
</dbReference>
<organism evidence="2 3">
    <name type="scientific">Rhodophyticola porphyridii</name>
    <dbReference type="NCBI Taxonomy" id="1852017"/>
    <lineage>
        <taxon>Bacteria</taxon>
        <taxon>Pseudomonadati</taxon>
        <taxon>Pseudomonadota</taxon>
        <taxon>Alphaproteobacteria</taxon>
        <taxon>Rhodobacterales</taxon>
        <taxon>Roseobacteraceae</taxon>
        <taxon>Rhodophyticola</taxon>
    </lineage>
</organism>
<dbReference type="SUPFAM" id="SSF46785">
    <property type="entry name" value="Winged helix' DNA-binding domain"/>
    <property type="match status" value="1"/>
</dbReference>
<dbReference type="PROSITE" id="PS50987">
    <property type="entry name" value="HTH_ARSR_2"/>
    <property type="match status" value="1"/>
</dbReference>
<dbReference type="PANTHER" id="PTHR38600:SF2">
    <property type="entry name" value="SLL0088 PROTEIN"/>
    <property type="match status" value="1"/>
</dbReference>
<gene>
    <name evidence="2" type="ORF">D9R08_11015</name>
</gene>
<dbReference type="NCBIfam" id="NF033788">
    <property type="entry name" value="HTH_metalloreg"/>
    <property type="match status" value="1"/>
</dbReference>
<dbReference type="CDD" id="cd00090">
    <property type="entry name" value="HTH_ARSR"/>
    <property type="match status" value="1"/>
</dbReference>
<accession>A0A3L9Y7B7</accession>
<name>A0A3L9Y7B7_9RHOB</name>
<dbReference type="AlphaFoldDB" id="A0A3L9Y7B7"/>
<dbReference type="Proteomes" id="UP000281343">
    <property type="component" value="Unassembled WGS sequence"/>
</dbReference>
<dbReference type="EMBL" id="RCNT01000005">
    <property type="protein sequence ID" value="RMA41996.1"/>
    <property type="molecule type" value="Genomic_DNA"/>
</dbReference>
<dbReference type="RefSeq" id="WP_121898103.1">
    <property type="nucleotide sequence ID" value="NZ_RCNT01000005.1"/>
</dbReference>
<dbReference type="InterPro" id="IPR011991">
    <property type="entry name" value="ArsR-like_HTH"/>
</dbReference>
<feature type="domain" description="HTH arsR-type" evidence="1">
    <location>
        <begin position="1"/>
        <end position="92"/>
    </location>
</feature>
<proteinExistence type="predicted"/>
<dbReference type="PANTHER" id="PTHR38600">
    <property type="entry name" value="TRANSCRIPTIONAL REGULATORY PROTEIN"/>
    <property type="match status" value="1"/>
</dbReference>
<keyword evidence="3" id="KW-1185">Reference proteome</keyword>
<dbReference type="InterPro" id="IPR036388">
    <property type="entry name" value="WH-like_DNA-bd_sf"/>
</dbReference>
<sequence>MQLDRTFAALSDPTRRAILARLASGEATVTQLRALSRISQPAISRHLKVLEEAGLIEARVAGQSRPRVLKAEALTPAREWLEDVRAAFEQNYARLDALLAELQDAPPTQSGDDT</sequence>
<dbReference type="Gene3D" id="1.10.10.10">
    <property type="entry name" value="Winged helix-like DNA-binding domain superfamily/Winged helix DNA-binding domain"/>
    <property type="match status" value="1"/>
</dbReference>
<dbReference type="InterPro" id="IPR036390">
    <property type="entry name" value="WH_DNA-bd_sf"/>
</dbReference>
<dbReference type="GO" id="GO:0003700">
    <property type="term" value="F:DNA-binding transcription factor activity"/>
    <property type="evidence" value="ECO:0007669"/>
    <property type="project" value="InterPro"/>
</dbReference>